<dbReference type="AlphaFoldDB" id="A0A0F9C5X5"/>
<proteinExistence type="predicted"/>
<gene>
    <name evidence="2" type="ORF">LCGC14_2706760</name>
</gene>
<organism evidence="2">
    <name type="scientific">marine sediment metagenome</name>
    <dbReference type="NCBI Taxonomy" id="412755"/>
    <lineage>
        <taxon>unclassified sequences</taxon>
        <taxon>metagenomes</taxon>
        <taxon>ecological metagenomes</taxon>
    </lineage>
</organism>
<dbReference type="PANTHER" id="PTHR43000">
    <property type="entry name" value="DTDP-D-GLUCOSE 4,6-DEHYDRATASE-RELATED"/>
    <property type="match status" value="1"/>
</dbReference>
<name>A0A0F9C5X5_9ZZZZ</name>
<dbReference type="Gene3D" id="3.90.25.10">
    <property type="entry name" value="UDP-galactose 4-epimerase, domain 1"/>
    <property type="match status" value="1"/>
</dbReference>
<dbReference type="SUPFAM" id="SSF51735">
    <property type="entry name" value="NAD(P)-binding Rossmann-fold domains"/>
    <property type="match status" value="1"/>
</dbReference>
<sequence length="213" mass="24435">THSMLEASLNAYQPKLFINFNTDEEYGHILEGESLESDVLNPRNPYSASKASADLLGQSYFITHNVPIISTRCCNVFGSRQNKEKLIPKVITNILTNQKIPVFGSGMQIRQWIYTKDVFFALKCIIEKGIVGEIYNISSGVEKNNLEVINFICDSLGKGKDLIEFVEDRKGHDFRYALNYDKIKNIGWEPKYGFNEALLHTINWFKVNAWSWK</sequence>
<protein>
    <recommendedName>
        <fullName evidence="1">NAD(P)-binding domain-containing protein</fullName>
    </recommendedName>
</protein>
<comment type="caution">
    <text evidence="2">The sequence shown here is derived from an EMBL/GenBank/DDBJ whole genome shotgun (WGS) entry which is preliminary data.</text>
</comment>
<evidence type="ECO:0000259" key="1">
    <source>
        <dbReference type="Pfam" id="PF16363"/>
    </source>
</evidence>
<dbReference type="Pfam" id="PF16363">
    <property type="entry name" value="GDP_Man_Dehyd"/>
    <property type="match status" value="1"/>
</dbReference>
<evidence type="ECO:0000313" key="2">
    <source>
        <dbReference type="EMBL" id="KKK92056.1"/>
    </source>
</evidence>
<feature type="non-terminal residue" evidence="2">
    <location>
        <position position="1"/>
    </location>
</feature>
<feature type="domain" description="NAD(P)-binding" evidence="1">
    <location>
        <begin position="1"/>
        <end position="198"/>
    </location>
</feature>
<accession>A0A0F9C5X5</accession>
<dbReference type="Gene3D" id="3.40.50.720">
    <property type="entry name" value="NAD(P)-binding Rossmann-like Domain"/>
    <property type="match status" value="1"/>
</dbReference>
<reference evidence="2" key="1">
    <citation type="journal article" date="2015" name="Nature">
        <title>Complex archaea that bridge the gap between prokaryotes and eukaryotes.</title>
        <authorList>
            <person name="Spang A."/>
            <person name="Saw J.H."/>
            <person name="Jorgensen S.L."/>
            <person name="Zaremba-Niedzwiedzka K."/>
            <person name="Martijn J."/>
            <person name="Lind A.E."/>
            <person name="van Eijk R."/>
            <person name="Schleper C."/>
            <person name="Guy L."/>
            <person name="Ettema T.J."/>
        </authorList>
    </citation>
    <scope>NUCLEOTIDE SEQUENCE</scope>
</reference>
<dbReference type="InterPro" id="IPR036291">
    <property type="entry name" value="NAD(P)-bd_dom_sf"/>
</dbReference>
<dbReference type="EMBL" id="LAZR01048384">
    <property type="protein sequence ID" value="KKK92056.1"/>
    <property type="molecule type" value="Genomic_DNA"/>
</dbReference>
<dbReference type="InterPro" id="IPR016040">
    <property type="entry name" value="NAD(P)-bd_dom"/>
</dbReference>